<dbReference type="PRINTS" id="PR00080">
    <property type="entry name" value="SDRFAMILY"/>
</dbReference>
<dbReference type="PANTHER" id="PTHR43639">
    <property type="entry name" value="OXIDOREDUCTASE, SHORT-CHAIN DEHYDROGENASE/REDUCTASE FAMILY (AFU_ORTHOLOGUE AFUA_5G02870)"/>
    <property type="match status" value="1"/>
</dbReference>
<sequence>MASEGRAGVALITGGGTGVGAAAAGMLAKRGYHVAVNYSRSAAEAKATVAALKETGADALAIQGSVADDADCRRMVSEVVERWGRLDILINSAGTTQFTALANLQAQNSEDFHRVFDVNVVGTYQMVRAASEHLTRSNKGAVVNISSIAGPTGNGSSLAYIASKGALNSMTLALARLLAPKVRVNAVLPGMISSRWMKDGLGEEAFAGVARGFAEASALGDISSPEEIAAGAIFLACDATKMTGQLMTIDGGYTLGRAVKLSK</sequence>
<comment type="caution">
    <text evidence="5">The sequence shown here is derived from an EMBL/GenBank/DDBJ whole genome shotgun (WGS) entry which is preliminary data.</text>
</comment>
<dbReference type="SUPFAM" id="SSF51735">
    <property type="entry name" value="NAD(P)-binding Rossmann-fold domains"/>
    <property type="match status" value="1"/>
</dbReference>
<dbReference type="AlphaFoldDB" id="A0A8J7UJD2"/>
<dbReference type="InterPro" id="IPR036291">
    <property type="entry name" value="NAD(P)-bd_dom_sf"/>
</dbReference>
<dbReference type="FunFam" id="3.40.50.720:FF:000084">
    <property type="entry name" value="Short-chain dehydrogenase reductase"/>
    <property type="match status" value="1"/>
</dbReference>
<evidence type="ECO:0000256" key="2">
    <source>
        <dbReference type="ARBA" id="ARBA00023002"/>
    </source>
</evidence>
<evidence type="ECO:0000313" key="5">
    <source>
        <dbReference type="EMBL" id="MBP0441154.1"/>
    </source>
</evidence>
<dbReference type="PRINTS" id="PR00081">
    <property type="entry name" value="GDHRDH"/>
</dbReference>
<dbReference type="Gene3D" id="3.40.50.720">
    <property type="entry name" value="NAD(P)-binding Rossmann-like Domain"/>
    <property type="match status" value="1"/>
</dbReference>
<comment type="similarity">
    <text evidence="1 3">Belongs to the short-chain dehydrogenases/reductases (SDR) family.</text>
</comment>
<evidence type="ECO:0000259" key="4">
    <source>
        <dbReference type="SMART" id="SM00822"/>
    </source>
</evidence>
<protein>
    <submittedName>
        <fullName evidence="5">SDR family oxidoreductase</fullName>
    </submittedName>
</protein>
<dbReference type="InterPro" id="IPR057326">
    <property type="entry name" value="KR_dom"/>
</dbReference>
<gene>
    <name evidence="5" type="ORF">J5Y06_21105</name>
</gene>
<evidence type="ECO:0000256" key="3">
    <source>
        <dbReference type="RuleBase" id="RU000363"/>
    </source>
</evidence>
<name>A0A8J7UJD2_9HYPH</name>
<accession>A0A8J7UJD2</accession>
<reference evidence="5" key="1">
    <citation type="submission" date="2021-03" db="EMBL/GenBank/DDBJ databases">
        <title>Genome sequencing and assembly of Tianweitania sediminis.</title>
        <authorList>
            <person name="Chhetri G."/>
        </authorList>
    </citation>
    <scope>NUCLEOTIDE SEQUENCE</scope>
    <source>
        <strain evidence="5">Z8</strain>
    </source>
</reference>
<dbReference type="Pfam" id="PF00106">
    <property type="entry name" value="adh_short"/>
    <property type="match status" value="1"/>
</dbReference>
<proteinExistence type="inferred from homology"/>
<keyword evidence="6" id="KW-1185">Reference proteome</keyword>
<dbReference type="GO" id="GO:0016491">
    <property type="term" value="F:oxidoreductase activity"/>
    <property type="evidence" value="ECO:0007669"/>
    <property type="project" value="UniProtKB-KW"/>
</dbReference>
<dbReference type="InterPro" id="IPR002347">
    <property type="entry name" value="SDR_fam"/>
</dbReference>
<feature type="domain" description="Ketoreductase" evidence="4">
    <location>
        <begin position="8"/>
        <end position="195"/>
    </location>
</feature>
<dbReference type="RefSeq" id="WP_209337180.1">
    <property type="nucleotide sequence ID" value="NZ_JAGIYY010000011.1"/>
</dbReference>
<evidence type="ECO:0000313" key="6">
    <source>
        <dbReference type="Proteomes" id="UP000666240"/>
    </source>
</evidence>
<dbReference type="CDD" id="cd05233">
    <property type="entry name" value="SDR_c"/>
    <property type="match status" value="1"/>
</dbReference>
<dbReference type="EMBL" id="JAGIYY010000011">
    <property type="protein sequence ID" value="MBP0441154.1"/>
    <property type="molecule type" value="Genomic_DNA"/>
</dbReference>
<evidence type="ECO:0000256" key="1">
    <source>
        <dbReference type="ARBA" id="ARBA00006484"/>
    </source>
</evidence>
<dbReference type="PANTHER" id="PTHR43639:SF1">
    <property type="entry name" value="SHORT-CHAIN DEHYDROGENASE_REDUCTASE FAMILY PROTEIN"/>
    <property type="match status" value="1"/>
</dbReference>
<dbReference type="Proteomes" id="UP000666240">
    <property type="component" value="Unassembled WGS sequence"/>
</dbReference>
<dbReference type="SMART" id="SM00822">
    <property type="entry name" value="PKS_KR"/>
    <property type="match status" value="1"/>
</dbReference>
<organism evidence="5 6">
    <name type="scientific">Tianweitania sediminis</name>
    <dbReference type="NCBI Taxonomy" id="1502156"/>
    <lineage>
        <taxon>Bacteria</taxon>
        <taxon>Pseudomonadati</taxon>
        <taxon>Pseudomonadota</taxon>
        <taxon>Alphaproteobacteria</taxon>
        <taxon>Hyphomicrobiales</taxon>
        <taxon>Phyllobacteriaceae</taxon>
        <taxon>Tianweitania</taxon>
    </lineage>
</organism>
<keyword evidence="2" id="KW-0560">Oxidoreductase</keyword>